<dbReference type="Proteomes" id="UP000823922">
    <property type="component" value="Unassembled WGS sequence"/>
</dbReference>
<protein>
    <submittedName>
        <fullName evidence="1">Uncharacterized protein</fullName>
    </submittedName>
</protein>
<gene>
    <name evidence="1" type="ORF">H9926_09875</name>
</gene>
<feature type="non-terminal residue" evidence="1">
    <location>
        <position position="139"/>
    </location>
</feature>
<comment type="caution">
    <text evidence="1">The sequence shown here is derived from an EMBL/GenBank/DDBJ whole genome shotgun (WGS) entry which is preliminary data.</text>
</comment>
<name>A0A9D2QIM4_9FIRM</name>
<reference evidence="1" key="2">
    <citation type="submission" date="2021-04" db="EMBL/GenBank/DDBJ databases">
        <authorList>
            <person name="Gilroy R."/>
        </authorList>
    </citation>
    <scope>NUCLEOTIDE SEQUENCE</scope>
    <source>
        <strain evidence="1">ChiBcec1-1630</strain>
    </source>
</reference>
<proteinExistence type="predicted"/>
<evidence type="ECO:0000313" key="2">
    <source>
        <dbReference type="Proteomes" id="UP000823922"/>
    </source>
</evidence>
<dbReference type="EMBL" id="DWVS01000249">
    <property type="protein sequence ID" value="HJC88310.1"/>
    <property type="molecule type" value="Genomic_DNA"/>
</dbReference>
<reference evidence="1" key="1">
    <citation type="journal article" date="2021" name="PeerJ">
        <title>Extensive microbial diversity within the chicken gut microbiome revealed by metagenomics and culture.</title>
        <authorList>
            <person name="Gilroy R."/>
            <person name="Ravi A."/>
            <person name="Getino M."/>
            <person name="Pursley I."/>
            <person name="Horton D.L."/>
            <person name="Alikhan N.F."/>
            <person name="Baker D."/>
            <person name="Gharbi K."/>
            <person name="Hall N."/>
            <person name="Watson M."/>
            <person name="Adriaenssens E.M."/>
            <person name="Foster-Nyarko E."/>
            <person name="Jarju S."/>
            <person name="Secka A."/>
            <person name="Antonio M."/>
            <person name="Oren A."/>
            <person name="Chaudhuri R.R."/>
            <person name="La Ragione R."/>
            <person name="Hildebrand F."/>
            <person name="Pallen M.J."/>
        </authorList>
    </citation>
    <scope>NUCLEOTIDE SEQUENCE</scope>
    <source>
        <strain evidence="1">ChiBcec1-1630</strain>
    </source>
</reference>
<accession>A0A9D2QIM4</accession>
<organism evidence="1 2">
    <name type="scientific">Candidatus Eisenbergiella intestinigallinarum</name>
    <dbReference type="NCBI Taxonomy" id="2838549"/>
    <lineage>
        <taxon>Bacteria</taxon>
        <taxon>Bacillati</taxon>
        <taxon>Bacillota</taxon>
        <taxon>Clostridia</taxon>
        <taxon>Lachnospirales</taxon>
        <taxon>Lachnospiraceae</taxon>
        <taxon>Eisenbergiella</taxon>
    </lineage>
</organism>
<dbReference type="AlphaFoldDB" id="A0A9D2QIM4"/>
<evidence type="ECO:0000313" key="1">
    <source>
        <dbReference type="EMBL" id="HJC88310.1"/>
    </source>
</evidence>
<sequence length="139" mass="16121">MAEFSIRTILFLHHQTFHVIVETQTTAGVHVSFLQENRYVSPVSIMESEFFCSHLYDLSFFYHFHPFRVHFSDECFFIYPSSPLFPPVVLYQTPIITAEDPYVFPERSILEDQKKKKASVPGPSDTEIAPDCVQQAEDL</sequence>